<dbReference type="KEGG" id="vg:918509"/>
<accession>Q9DGU9</accession>
<organismHost>
    <name type="scientific">Meleagris gallopavo</name>
    <name type="common">Wild turkey</name>
    <dbReference type="NCBI Taxonomy" id="9103"/>
</organismHost>
<feature type="transmembrane region" description="Helical" evidence="6">
    <location>
        <begin position="149"/>
        <end position="171"/>
    </location>
</feature>
<proteinExistence type="inferred from homology"/>
<organismHost>
    <name type="scientific">Gallus gallus</name>
    <name type="common">Chicken</name>
    <dbReference type="NCBI Taxonomy" id="9031"/>
</organismHost>
<dbReference type="EMBL" id="AF291866">
    <property type="protein sequence ID" value="AAG45781.1"/>
    <property type="molecule type" value="Genomic_DNA"/>
</dbReference>
<evidence type="ECO:0000256" key="5">
    <source>
        <dbReference type="ARBA" id="ARBA00023136"/>
    </source>
</evidence>
<dbReference type="GO" id="GO:0019033">
    <property type="term" value="C:viral tegument"/>
    <property type="evidence" value="ECO:0007669"/>
    <property type="project" value="InterPro"/>
</dbReference>
<keyword evidence="5 6" id="KW-0472">Membrane</keyword>
<evidence type="ECO:0000256" key="1">
    <source>
        <dbReference type="ARBA" id="ARBA00004141"/>
    </source>
</evidence>
<dbReference type="OrthoDB" id="13397at10239"/>
<protein>
    <submittedName>
        <fullName evidence="7 8">UL43</fullName>
    </submittedName>
</protein>
<feature type="transmembrane region" description="Helical" evidence="6">
    <location>
        <begin position="52"/>
        <end position="79"/>
    </location>
</feature>
<comment type="similarity">
    <text evidence="2">Belongs to the alphaherpesvirinae HHV-1 UL43 family.</text>
</comment>
<feature type="transmembrane region" description="Helical" evidence="6">
    <location>
        <begin position="365"/>
        <end position="384"/>
    </location>
</feature>
<feature type="transmembrane region" description="Helical" evidence="6">
    <location>
        <begin position="396"/>
        <end position="421"/>
    </location>
</feature>
<keyword evidence="4 6" id="KW-1133">Transmembrane helix</keyword>
<feature type="transmembrane region" description="Helical" evidence="6">
    <location>
        <begin position="313"/>
        <end position="333"/>
    </location>
</feature>
<evidence type="ECO:0000313" key="8">
    <source>
        <dbReference type="EMBL" id="AAG45781.1"/>
    </source>
</evidence>
<dbReference type="GO" id="GO:0016020">
    <property type="term" value="C:membrane"/>
    <property type="evidence" value="ECO:0007669"/>
    <property type="project" value="UniProtKB-SubCell"/>
</dbReference>
<reference evidence="7" key="1">
    <citation type="journal article" date="2001" name="J. Gen. Virol.">
        <title>The genome of herpesvirus of turkeys: comparative analysis with Marek's disease viruses.</title>
        <authorList>
            <person name="Kingham B.F."/>
            <person name="Zelnik V."/>
            <person name="Kopacek J."/>
            <person name="Majerciak V."/>
            <person name="Ney E."/>
            <person name="Schmidt C.J."/>
        </authorList>
    </citation>
    <scope>NUCLEOTIDE SEQUENCE</scope>
    <source>
        <strain evidence="7">FC126</strain>
    </source>
</reference>
<sequence length="422" mass="44608">MPSGASSSPPPAYTSAAPLETYNSWLSAFSCAYPQCTAGRGHRQNGKKCIRCIVISVCSLVCIAAHLAVTVSGVALIPLIDQNRAYGNCTVCVIAGFIATFAARLTIRLSETLMLVGKPAQFIFAIIASVAETLINNEALAISNTTYKTALRIIEVTSLACFVMLGAIITSHNYVCISTAGDLTWKAGFFMLTTGTLLGITIPNIHPIPLAGFLAVYTILAINIARDASATLLSTCYYRNCRERTILRPSRLGHGYTIPSPGADMLYEEDVYSFDAAKGHYSSIFLCYAMGLTTPLIIALHKYMAGIKNSSDWTATLQGMYGLVLGSLSSLCIPSSNNDALIRPIQILILIIGALAIALAGCGQIIGPTLFAASSAAMSCFTCINIRATNKGVNKLAAASVVKSVLGFIISGMLTCVLLPLS</sequence>
<dbReference type="Pfam" id="PF05072">
    <property type="entry name" value="Herpes_UL43"/>
    <property type="match status" value="1"/>
</dbReference>
<evidence type="ECO:0000256" key="4">
    <source>
        <dbReference type="ARBA" id="ARBA00022989"/>
    </source>
</evidence>
<dbReference type="RefSeq" id="NP_073337.1">
    <property type="nucleotide sequence ID" value="NC_002641.1"/>
</dbReference>
<keyword evidence="3 6" id="KW-0812">Transmembrane</keyword>
<name>Q9DGU9_MEHV1</name>
<comment type="subcellular location">
    <subcellularLocation>
        <location evidence="1">Membrane</location>
        <topology evidence="1">Multi-pass membrane protein</topology>
    </subcellularLocation>
</comment>
<dbReference type="GeneID" id="918509"/>
<feature type="transmembrane region" description="Helical" evidence="6">
    <location>
        <begin position="85"/>
        <end position="107"/>
    </location>
</feature>
<evidence type="ECO:0000256" key="6">
    <source>
        <dbReference type="SAM" id="Phobius"/>
    </source>
</evidence>
<organism evidence="8 9">
    <name type="scientific">Meleagrid herpesvirus 1</name>
    <name type="common">MeHV-1</name>
    <name type="synonym">Turkey herpesvirus</name>
    <dbReference type="NCBI Taxonomy" id="37108"/>
    <lineage>
        <taxon>Viruses</taxon>
        <taxon>Duplodnaviria</taxon>
        <taxon>Heunggongvirae</taxon>
        <taxon>Peploviricota</taxon>
        <taxon>Herviviricetes</taxon>
        <taxon>Herpesvirales</taxon>
        <taxon>Orthoherpesviridae</taxon>
        <taxon>Alphaherpesvirinae</taxon>
        <taxon>Mardivirus</taxon>
        <taxon>Mardivirus meleagridalpha1</taxon>
    </lineage>
</organism>
<gene>
    <name evidence="8" type="primary">HVT051</name>
    <name evidence="7" type="synonym">UL43</name>
</gene>
<feature type="transmembrane region" description="Helical" evidence="6">
    <location>
        <begin position="281"/>
        <end position="301"/>
    </location>
</feature>
<evidence type="ECO:0000313" key="7">
    <source>
        <dbReference type="EMBL" id="AAG30083.1"/>
    </source>
</evidence>
<feature type="transmembrane region" description="Helical" evidence="6">
    <location>
        <begin position="340"/>
        <end position="359"/>
    </location>
</feature>
<reference evidence="7" key="3">
    <citation type="submission" date="2004-11" db="EMBL/GenBank/DDBJ databases">
        <authorList>
            <person name="Aouacheria A.J."/>
            <person name="Banyai M."/>
            <person name="Rigal D."/>
            <person name="Schmidt C.J."/>
            <person name="Gillet G."/>
        </authorList>
    </citation>
    <scope>NUCLEOTIDE SEQUENCE</scope>
    <source>
        <strain evidence="7">FC126</strain>
    </source>
</reference>
<keyword evidence="9" id="KW-1185">Reference proteome</keyword>
<evidence type="ECO:0000256" key="3">
    <source>
        <dbReference type="ARBA" id="ARBA00022692"/>
    </source>
</evidence>
<dbReference type="EMBL" id="AF282130">
    <property type="protein sequence ID" value="AAG30083.1"/>
    <property type="molecule type" value="Genomic_DNA"/>
</dbReference>
<evidence type="ECO:0000256" key="2">
    <source>
        <dbReference type="ARBA" id="ARBA00008930"/>
    </source>
</evidence>
<dbReference type="InterPro" id="IPR007764">
    <property type="entry name" value="Herpes_UL43"/>
</dbReference>
<reference evidence="8 9" key="2">
    <citation type="journal article" date="2001" name="J. Virol.">
        <title>The genome of turkey herpesvirus.</title>
        <authorList>
            <person name="Afonso C.L."/>
            <person name="Tulman E.R."/>
            <person name="Lu Z."/>
            <person name="Zsak L."/>
            <person name="Rock D.L."/>
            <person name="Kutish G.F."/>
        </authorList>
    </citation>
    <scope>NUCLEOTIDE SEQUENCE [LARGE SCALE GENOMIC DNA]</scope>
    <source>
        <strain evidence="8">FC126</strain>
    </source>
</reference>
<dbReference type="Proteomes" id="UP000175168">
    <property type="component" value="Segment"/>
</dbReference>
<evidence type="ECO:0000313" key="9">
    <source>
        <dbReference type="Proteomes" id="UP000175168"/>
    </source>
</evidence>